<dbReference type="Gene3D" id="3.40.50.300">
    <property type="entry name" value="P-loop containing nucleotide triphosphate hydrolases"/>
    <property type="match status" value="2"/>
</dbReference>
<dbReference type="CDD" id="cd18809">
    <property type="entry name" value="SF1_C_RecD"/>
    <property type="match status" value="1"/>
</dbReference>
<sequence length="700" mass="79774">MLLSKGKRVAVTSTTGISCLQLGKNATTLHHWSGILDGRFSEQKLKETFLTDDLFKEAVLRIRATDCLIIDEIGMASKRTFDLVELACRLARCTNRLFGGLQVMRQDEKALIKAVNELCEGELSMDTDKFLQTLSKDPTEGKITRLFGTNFQVNCENQDYLDELPGQEMRYKSHDIGNKQLLLNCPAPQMLILKVNAPVIAIRNFKGICNGTMGYVHSLSLDQPTVNFNGHFYPLMKIDFDVYDIKMEKSLATRQQFPIKLAFALTIHRCQGMTLENVVIDCSSIFSPGQLGVAVGRVRKSKNVKIIHYNAAYGKKKHPEKVYDFYKEESTKPKDDLSCCYNSFRDNDDDSDNGNSQPLVTMETDTPTQTCTSEQFTCSAINKELQPSPWNVEDFVSKNLSTSFMPEFITDDLRNSLKIHADFLYTKLSSIFSTEPKTNEEFTNFYKAVNKFLCSPEHKSSFAQFTQCRKPQKMSTKLVFWLIDNYLYDKSQAVIKRQMEVSKPVVDVPSAALKAKLRYLAGACITKISQRLKTAVNRKLNASSMKTKSQRQSLYEKYSLLDGLFVSEQDIKESTSMPCTLSEIEYKQGPSRGLRNVSDAMLMFFMDVHKTLQENLTAVDFHLHLPNIHIHARRSVLEKTELFDAWKKLFGLGDEEQLDYVISDMYELFEMVLEHFIRVSLAESIHNFKESIPKTKKTGT</sequence>
<reference evidence="1" key="1">
    <citation type="submission" date="2019-08" db="EMBL/GenBank/DDBJ databases">
        <title>The improved chromosome-level genome for the pearl oyster Pinctada fucata martensii using PacBio sequencing and Hi-C.</title>
        <authorList>
            <person name="Zheng Z."/>
        </authorList>
    </citation>
    <scope>NUCLEOTIDE SEQUENCE</scope>
    <source>
        <strain evidence="1">ZZ-2019</strain>
        <tissue evidence="1">Adductor muscle</tissue>
    </source>
</reference>
<dbReference type="InterPro" id="IPR051055">
    <property type="entry name" value="PIF1_helicase"/>
</dbReference>
<accession>A0AA88YMU6</accession>
<dbReference type="InterPro" id="IPR027417">
    <property type="entry name" value="P-loop_NTPase"/>
</dbReference>
<dbReference type="EMBL" id="VSWD01000001">
    <property type="protein sequence ID" value="KAK3108142.1"/>
    <property type="molecule type" value="Genomic_DNA"/>
</dbReference>
<dbReference type="PANTHER" id="PTHR47642:SF6">
    <property type="entry name" value="ATP-DEPENDENT DNA HELICASE"/>
    <property type="match status" value="1"/>
</dbReference>
<evidence type="ECO:0000313" key="2">
    <source>
        <dbReference type="Proteomes" id="UP001186944"/>
    </source>
</evidence>
<evidence type="ECO:0008006" key="3">
    <source>
        <dbReference type="Google" id="ProtNLM"/>
    </source>
</evidence>
<gene>
    <name evidence="1" type="ORF">FSP39_001895</name>
</gene>
<dbReference type="SUPFAM" id="SSF52540">
    <property type="entry name" value="P-loop containing nucleoside triphosphate hydrolases"/>
    <property type="match status" value="1"/>
</dbReference>
<dbReference type="PANTHER" id="PTHR47642">
    <property type="entry name" value="ATP-DEPENDENT DNA HELICASE"/>
    <property type="match status" value="1"/>
</dbReference>
<dbReference type="Proteomes" id="UP001186944">
    <property type="component" value="Unassembled WGS sequence"/>
</dbReference>
<dbReference type="PROSITE" id="PS51257">
    <property type="entry name" value="PROKAR_LIPOPROTEIN"/>
    <property type="match status" value="1"/>
</dbReference>
<evidence type="ECO:0000313" key="1">
    <source>
        <dbReference type="EMBL" id="KAK3108142.1"/>
    </source>
</evidence>
<keyword evidence="2" id="KW-1185">Reference proteome</keyword>
<dbReference type="AlphaFoldDB" id="A0AA88YMU6"/>
<proteinExistence type="predicted"/>
<name>A0AA88YMU6_PINIB</name>
<protein>
    <recommendedName>
        <fullName evidence="3">DNA helicase</fullName>
    </recommendedName>
</protein>
<comment type="caution">
    <text evidence="1">The sequence shown here is derived from an EMBL/GenBank/DDBJ whole genome shotgun (WGS) entry which is preliminary data.</text>
</comment>
<organism evidence="1 2">
    <name type="scientific">Pinctada imbricata</name>
    <name type="common">Atlantic pearl-oyster</name>
    <name type="synonym">Pinctada martensii</name>
    <dbReference type="NCBI Taxonomy" id="66713"/>
    <lineage>
        <taxon>Eukaryota</taxon>
        <taxon>Metazoa</taxon>
        <taxon>Spiralia</taxon>
        <taxon>Lophotrochozoa</taxon>
        <taxon>Mollusca</taxon>
        <taxon>Bivalvia</taxon>
        <taxon>Autobranchia</taxon>
        <taxon>Pteriomorphia</taxon>
        <taxon>Pterioida</taxon>
        <taxon>Pterioidea</taxon>
        <taxon>Pteriidae</taxon>
        <taxon>Pinctada</taxon>
    </lineage>
</organism>
<dbReference type="Gene3D" id="2.30.30.940">
    <property type="match status" value="1"/>
</dbReference>